<dbReference type="Gene3D" id="2.60.40.1080">
    <property type="match status" value="1"/>
</dbReference>
<dbReference type="Proteomes" id="UP000179274">
    <property type="component" value="Unassembled WGS sequence"/>
</dbReference>
<reference evidence="2 3" key="1">
    <citation type="journal article" date="2016" name="Nat. Commun.">
        <title>Thousands of microbial genomes shed light on interconnected biogeochemical processes in an aquifer system.</title>
        <authorList>
            <person name="Anantharaman K."/>
            <person name="Brown C.T."/>
            <person name="Hug L.A."/>
            <person name="Sharon I."/>
            <person name="Castelle C.J."/>
            <person name="Probst A.J."/>
            <person name="Thomas B.C."/>
            <person name="Singh A."/>
            <person name="Wilkins M.J."/>
            <person name="Karaoz U."/>
            <person name="Brodie E.L."/>
            <person name="Williams K.H."/>
            <person name="Hubbard S.S."/>
            <person name="Banfield J.F."/>
        </authorList>
    </citation>
    <scope>NUCLEOTIDE SEQUENCE [LARGE SCALE GENOMIC DNA]</scope>
</reference>
<evidence type="ECO:0000313" key="2">
    <source>
        <dbReference type="EMBL" id="OGJ05795.1"/>
    </source>
</evidence>
<proteinExistence type="predicted"/>
<keyword evidence="1" id="KW-0472">Membrane</keyword>
<dbReference type="AlphaFoldDB" id="A0A1F6YHI0"/>
<sequence length="310" mass="32912">MKKITKCISILNISIGLFLPIAILFYAPTTSEAFLDWKIIAPENPSGTVYENMNVGQTQQLRAINLDSGVDITSTLNWSTLNSSIITAGNGSVTAIGVGSGTISTSCTFCYRTVKVNFNIKPAIVNQTPTPNAINLPPTTNTTSGTGSTNGDYQLLAPLPQLCGTGTNLTTPCKVSTTGGLGNYLNPMIKIFIGLCAVLSVVMIVIGGIEYMTSELAHSKEDGKNRIMQAILGLLIALGSWALLNTINPDLLNSEFNPDAVTSTVPNQSSGGTCSNPQFTNEKDCINNDADATWNTTNQPAIQHDTEFEP</sequence>
<evidence type="ECO:0008006" key="4">
    <source>
        <dbReference type="Google" id="ProtNLM"/>
    </source>
</evidence>
<evidence type="ECO:0000313" key="3">
    <source>
        <dbReference type="Proteomes" id="UP000179274"/>
    </source>
</evidence>
<organism evidence="2 3">
    <name type="scientific">Candidatus Nomurabacteria bacterium RIFOXYA1_FULL_35_17</name>
    <dbReference type="NCBI Taxonomy" id="1801798"/>
    <lineage>
        <taxon>Bacteria</taxon>
        <taxon>Candidatus Nomuraibacteriota</taxon>
    </lineage>
</organism>
<dbReference type="EMBL" id="MFVW01000031">
    <property type="protein sequence ID" value="OGJ05795.1"/>
    <property type="molecule type" value="Genomic_DNA"/>
</dbReference>
<evidence type="ECO:0000256" key="1">
    <source>
        <dbReference type="SAM" id="Phobius"/>
    </source>
</evidence>
<dbReference type="Pfam" id="PF18895">
    <property type="entry name" value="T4SS_pilin"/>
    <property type="match status" value="1"/>
</dbReference>
<protein>
    <recommendedName>
        <fullName evidence="4">BIG2 domain-containing protein</fullName>
    </recommendedName>
</protein>
<feature type="transmembrane region" description="Helical" evidence="1">
    <location>
        <begin position="227"/>
        <end position="244"/>
    </location>
</feature>
<gene>
    <name evidence="2" type="ORF">A2192_00370</name>
</gene>
<name>A0A1F6YHI0_9BACT</name>
<keyword evidence="1" id="KW-0812">Transmembrane</keyword>
<comment type="caution">
    <text evidence="2">The sequence shown here is derived from an EMBL/GenBank/DDBJ whole genome shotgun (WGS) entry which is preliminary data.</text>
</comment>
<accession>A0A1F6YHI0</accession>
<feature type="transmembrane region" description="Helical" evidence="1">
    <location>
        <begin position="7"/>
        <end position="27"/>
    </location>
</feature>
<dbReference type="InterPro" id="IPR043993">
    <property type="entry name" value="T4SS_pilin"/>
</dbReference>
<keyword evidence="1" id="KW-1133">Transmembrane helix</keyword>
<feature type="transmembrane region" description="Helical" evidence="1">
    <location>
        <begin position="188"/>
        <end position="206"/>
    </location>
</feature>